<feature type="transmembrane region" description="Helical" evidence="5">
    <location>
        <begin position="77"/>
        <end position="97"/>
    </location>
</feature>
<comment type="similarity">
    <text evidence="5">Belongs to the TatC family.</text>
</comment>
<feature type="transmembrane region" description="Helical" evidence="5">
    <location>
        <begin position="241"/>
        <end position="256"/>
    </location>
</feature>
<evidence type="ECO:0000313" key="7">
    <source>
        <dbReference type="EMBL" id="SDX99847.1"/>
    </source>
</evidence>
<feature type="transmembrane region" description="Helical" evidence="5">
    <location>
        <begin position="118"/>
        <end position="151"/>
    </location>
</feature>
<dbReference type="GO" id="GO:0065002">
    <property type="term" value="P:intracellular protein transmembrane transport"/>
    <property type="evidence" value="ECO:0007669"/>
    <property type="project" value="TreeGrafter"/>
</dbReference>
<keyword evidence="3 5" id="KW-1133">Transmembrane helix</keyword>
<keyword evidence="5" id="KW-0653">Protein transport</keyword>
<dbReference type="EMBL" id="FNPF01000002">
    <property type="protein sequence ID" value="SDX99847.1"/>
    <property type="molecule type" value="Genomic_DNA"/>
</dbReference>
<dbReference type="Pfam" id="PF00902">
    <property type="entry name" value="TatC"/>
    <property type="match status" value="1"/>
</dbReference>
<feature type="transmembrane region" description="Helical" evidence="5">
    <location>
        <begin position="26"/>
        <end position="48"/>
    </location>
</feature>
<dbReference type="OrthoDB" id="9777044at2"/>
<dbReference type="RefSeq" id="WP_089879328.1">
    <property type="nucleotide sequence ID" value="NZ_FNPF01000002.1"/>
</dbReference>
<keyword evidence="5" id="KW-1003">Cell membrane</keyword>
<dbReference type="PANTHER" id="PTHR30371">
    <property type="entry name" value="SEC-INDEPENDENT PROTEIN TRANSLOCASE PROTEIN TATC"/>
    <property type="match status" value="1"/>
</dbReference>
<dbReference type="InterPro" id="IPR002033">
    <property type="entry name" value="TatC"/>
</dbReference>
<comment type="subunit">
    <text evidence="5">The Tat system comprises two distinct complexes: a TatABC complex, containing multiple copies of TatA, TatB and TatC subunits, and a separate TatA complex, containing only TatA subunits. Substrates initially bind to the TatABC complex, which probably triggers association of the separate TatA complex to form the active translocon.</text>
</comment>
<sequence>MSASPDDLEDSAAPLIEHLAELRTRLIRCVIAFIIGIVVAFTVAQPILQFLLGPIEDTLRALGDPSPTMQYTSPQEYLFTLFRISMVFGFALAFPVISHQLWRFVAPGLYRSEKGAFLPFLIASPFMFFAGAAFAHFIVTPLAMAFFLGFADFPSLMTDLLARAGDLTGVDVPVDEAGVAVVPETREGVQITFFGKVNESLDITLKFIMAFGLCFQLPVLLTLMGKAGLVSAAGLRKVRKYAMVGILVLAALVTPPDVTTQLILFVVVYGLYEVSIFLVARVDAKREADLRAQGLWFEDDDDEDDPLDDGSANPDGR</sequence>
<feature type="transmembrane region" description="Helical" evidence="5">
    <location>
        <begin position="262"/>
        <end position="282"/>
    </location>
</feature>
<dbReference type="STRING" id="321339.SAMN05444340_102229"/>
<dbReference type="GO" id="GO:0009977">
    <property type="term" value="F:proton motive force dependent protein transmembrane transporter activity"/>
    <property type="evidence" value="ECO:0007669"/>
    <property type="project" value="TreeGrafter"/>
</dbReference>
<proteinExistence type="inferred from homology"/>
<dbReference type="Proteomes" id="UP000199286">
    <property type="component" value="Unassembled WGS sequence"/>
</dbReference>
<evidence type="ECO:0000256" key="1">
    <source>
        <dbReference type="ARBA" id="ARBA00004141"/>
    </source>
</evidence>
<keyword evidence="4 5" id="KW-0472">Membrane</keyword>
<evidence type="ECO:0000256" key="4">
    <source>
        <dbReference type="ARBA" id="ARBA00023136"/>
    </source>
</evidence>
<dbReference type="HAMAP" id="MF_00902">
    <property type="entry name" value="TatC"/>
    <property type="match status" value="1"/>
</dbReference>
<feature type="compositionally biased region" description="Acidic residues" evidence="6">
    <location>
        <begin position="297"/>
        <end position="308"/>
    </location>
</feature>
<keyword evidence="5" id="KW-0811">Translocation</keyword>
<accession>A0A1H3G9W5</accession>
<evidence type="ECO:0000256" key="2">
    <source>
        <dbReference type="ARBA" id="ARBA00022692"/>
    </source>
</evidence>
<feature type="region of interest" description="Disordered" evidence="6">
    <location>
        <begin position="297"/>
        <end position="317"/>
    </location>
</feature>
<evidence type="ECO:0000256" key="3">
    <source>
        <dbReference type="ARBA" id="ARBA00022989"/>
    </source>
</evidence>
<dbReference type="PRINTS" id="PR01840">
    <property type="entry name" value="TATCFAMILY"/>
</dbReference>
<evidence type="ECO:0000256" key="6">
    <source>
        <dbReference type="SAM" id="MobiDB-lite"/>
    </source>
</evidence>
<comment type="subcellular location">
    <subcellularLocation>
        <location evidence="5">Cell membrane</location>
        <topology evidence="5">Multi-pass membrane protein</topology>
    </subcellularLocation>
    <subcellularLocation>
        <location evidence="1">Membrane</location>
        <topology evidence="1">Multi-pass membrane protein</topology>
    </subcellularLocation>
</comment>
<protein>
    <recommendedName>
        <fullName evidence="5">Sec-independent protein translocase protein TatC</fullName>
    </recommendedName>
</protein>
<reference evidence="7 8" key="1">
    <citation type="submission" date="2016-10" db="EMBL/GenBank/DDBJ databases">
        <authorList>
            <person name="de Groot N.N."/>
        </authorList>
    </citation>
    <scope>NUCLEOTIDE SEQUENCE [LARGE SCALE GENOMIC DNA]</scope>
    <source>
        <strain evidence="7 8">DSM 26880</strain>
    </source>
</reference>
<gene>
    <name evidence="5" type="primary">tatC</name>
    <name evidence="7" type="ORF">SAMN05444340_102229</name>
</gene>
<feature type="transmembrane region" description="Helical" evidence="5">
    <location>
        <begin position="207"/>
        <end position="229"/>
    </location>
</feature>
<dbReference type="AlphaFoldDB" id="A0A1H3G9W5"/>
<dbReference type="GO" id="GO:0033281">
    <property type="term" value="C:TAT protein transport complex"/>
    <property type="evidence" value="ECO:0007669"/>
    <property type="project" value="UniProtKB-UniRule"/>
</dbReference>
<evidence type="ECO:0000313" key="8">
    <source>
        <dbReference type="Proteomes" id="UP000199286"/>
    </source>
</evidence>
<name>A0A1H3G9W5_9RHOB</name>
<dbReference type="GO" id="GO:0043953">
    <property type="term" value="P:protein transport by the Tat complex"/>
    <property type="evidence" value="ECO:0007669"/>
    <property type="project" value="UniProtKB-UniRule"/>
</dbReference>
<keyword evidence="2 5" id="KW-0812">Transmembrane</keyword>
<evidence type="ECO:0000256" key="5">
    <source>
        <dbReference type="HAMAP-Rule" id="MF_00902"/>
    </source>
</evidence>
<organism evidence="7 8">
    <name type="scientific">Citreimonas salinaria</name>
    <dbReference type="NCBI Taxonomy" id="321339"/>
    <lineage>
        <taxon>Bacteria</taxon>
        <taxon>Pseudomonadati</taxon>
        <taxon>Pseudomonadota</taxon>
        <taxon>Alphaproteobacteria</taxon>
        <taxon>Rhodobacterales</taxon>
        <taxon>Roseobacteraceae</taxon>
        <taxon>Citreimonas</taxon>
    </lineage>
</organism>
<comment type="function">
    <text evidence="5">Part of the twin-arginine translocation (Tat) system that transports large folded proteins containing a characteristic twin-arginine motif in their signal peptide across membranes. Together with TatB, TatC is part of a receptor directly interacting with Tat signal peptides.</text>
</comment>
<dbReference type="PANTHER" id="PTHR30371:SF0">
    <property type="entry name" value="SEC-INDEPENDENT PROTEIN TRANSLOCASE PROTEIN TATC, CHLOROPLASTIC-RELATED"/>
    <property type="match status" value="1"/>
</dbReference>
<keyword evidence="5" id="KW-0813">Transport</keyword>
<keyword evidence="8" id="KW-1185">Reference proteome</keyword>